<evidence type="ECO:0000256" key="1">
    <source>
        <dbReference type="PROSITE-ProRule" id="PRU00330"/>
    </source>
</evidence>
<dbReference type="InterPro" id="IPR059120">
    <property type="entry name" value="Cullin-like_AB"/>
</dbReference>
<dbReference type="EMBL" id="JACBKZ010000012">
    <property type="protein sequence ID" value="KAF5937279.1"/>
    <property type="molecule type" value="Genomic_DNA"/>
</dbReference>
<reference evidence="3 4" key="2">
    <citation type="submission" date="2020-07" db="EMBL/GenBank/DDBJ databases">
        <title>Genome assembly of wild tea tree DASZ reveals pedigree and selection history of tea varieties.</title>
        <authorList>
            <person name="Zhang W."/>
        </authorList>
    </citation>
    <scope>NUCLEOTIDE SEQUENCE [LARGE SCALE GENOMIC DNA]</scope>
    <source>
        <strain evidence="4">cv. G240</strain>
        <tissue evidence="3">Leaf</tissue>
    </source>
</reference>
<dbReference type="Proteomes" id="UP000593564">
    <property type="component" value="Unassembled WGS sequence"/>
</dbReference>
<dbReference type="SUPFAM" id="SSF46785">
    <property type="entry name" value="Winged helix' DNA-binding domain"/>
    <property type="match status" value="1"/>
</dbReference>
<dbReference type="Pfam" id="PF26557">
    <property type="entry name" value="Cullin_AB"/>
    <property type="match status" value="1"/>
</dbReference>
<dbReference type="GO" id="GO:0006511">
    <property type="term" value="P:ubiquitin-dependent protein catabolic process"/>
    <property type="evidence" value="ECO:0007669"/>
    <property type="project" value="InterPro"/>
</dbReference>
<keyword evidence="4" id="KW-1185">Reference proteome</keyword>
<dbReference type="InterPro" id="IPR036388">
    <property type="entry name" value="WH-like_DNA-bd_sf"/>
</dbReference>
<dbReference type="InterPro" id="IPR036317">
    <property type="entry name" value="Cullin_homology_sf"/>
</dbReference>
<comment type="caution">
    <text evidence="3">The sequence shown here is derived from an EMBL/GenBank/DDBJ whole genome shotgun (WGS) entry which is preliminary data.</text>
</comment>
<evidence type="ECO:0000313" key="4">
    <source>
        <dbReference type="Proteomes" id="UP000593564"/>
    </source>
</evidence>
<protein>
    <recommendedName>
        <fullName evidence="2">Cullin family profile domain-containing protein</fullName>
    </recommendedName>
</protein>
<sequence length="281" mass="32988">MFSHRDPTIRKSGLANVFIKNLDASIDNKALHWMRSATDSTLASENQNHFEEYLEKNSNANPGIDLTVTILATGFWPTYKSSYLSLPAEIVDRIKLLWPLILVKSVEVFKEFYQTKTKHRKLTWIYSLSTCIINSKFEQKAIELMVGTYQKSRQLNLADDDLVRVFQSLLCADYKILRKEPDTETVTPIDYFELNPKFTDKMRDNQIPLLPVDERKKVVEDIDKDRRYAIDASIVRIMNSHKLIRTLKPNRKAIKERIEDLITHEFLERDKENPNLFWYLT</sequence>
<evidence type="ECO:0000313" key="3">
    <source>
        <dbReference type="EMBL" id="KAF5937279.1"/>
    </source>
</evidence>
<dbReference type="Gene3D" id="3.30.230.130">
    <property type="entry name" value="Cullin, Chain C, Domain 2"/>
    <property type="match status" value="1"/>
</dbReference>
<dbReference type="PROSITE" id="PS50069">
    <property type="entry name" value="CULLIN_2"/>
    <property type="match status" value="1"/>
</dbReference>
<dbReference type="AlphaFoldDB" id="A0A7J7G961"/>
<dbReference type="Gene3D" id="1.10.10.10">
    <property type="entry name" value="Winged helix-like DNA-binding domain superfamily/Winged helix DNA-binding domain"/>
    <property type="match status" value="2"/>
</dbReference>
<accession>A0A7J7G961</accession>
<proteinExistence type="inferred from homology"/>
<dbReference type="InterPro" id="IPR036390">
    <property type="entry name" value="WH_DNA-bd_sf"/>
</dbReference>
<name>A0A7J7G961_CAMSI</name>
<evidence type="ECO:0000259" key="2">
    <source>
        <dbReference type="PROSITE" id="PS50069"/>
    </source>
</evidence>
<dbReference type="PANTHER" id="PTHR11932">
    <property type="entry name" value="CULLIN"/>
    <property type="match status" value="1"/>
</dbReference>
<dbReference type="InterPro" id="IPR019559">
    <property type="entry name" value="Cullin_neddylation_domain"/>
</dbReference>
<gene>
    <name evidence="3" type="ORF">HYC85_024785</name>
</gene>
<dbReference type="SMART" id="SM00182">
    <property type="entry name" value="CULLIN"/>
    <property type="match status" value="1"/>
</dbReference>
<feature type="domain" description="Cullin family profile" evidence="2">
    <location>
        <begin position="39"/>
        <end position="161"/>
    </location>
</feature>
<reference evidence="4" key="1">
    <citation type="journal article" date="2020" name="Nat. Commun.">
        <title>Genome assembly of wild tea tree DASZ reveals pedigree and selection history of tea varieties.</title>
        <authorList>
            <person name="Zhang W."/>
            <person name="Zhang Y."/>
            <person name="Qiu H."/>
            <person name="Guo Y."/>
            <person name="Wan H."/>
            <person name="Zhang X."/>
            <person name="Scossa F."/>
            <person name="Alseekh S."/>
            <person name="Zhang Q."/>
            <person name="Wang P."/>
            <person name="Xu L."/>
            <person name="Schmidt M.H."/>
            <person name="Jia X."/>
            <person name="Li D."/>
            <person name="Zhu A."/>
            <person name="Guo F."/>
            <person name="Chen W."/>
            <person name="Ni D."/>
            <person name="Usadel B."/>
            <person name="Fernie A.R."/>
            <person name="Wen W."/>
        </authorList>
    </citation>
    <scope>NUCLEOTIDE SEQUENCE [LARGE SCALE GENOMIC DNA]</scope>
    <source>
        <strain evidence="4">cv. G240</strain>
    </source>
</reference>
<dbReference type="SMART" id="SM00884">
    <property type="entry name" value="Cullin_Nedd8"/>
    <property type="match status" value="1"/>
</dbReference>
<dbReference type="InterPro" id="IPR045093">
    <property type="entry name" value="Cullin"/>
</dbReference>
<comment type="similarity">
    <text evidence="1">Belongs to the cullin family.</text>
</comment>
<dbReference type="InterPro" id="IPR016158">
    <property type="entry name" value="Cullin_homology"/>
</dbReference>
<organism evidence="3 4">
    <name type="scientific">Camellia sinensis</name>
    <name type="common">Tea plant</name>
    <name type="synonym">Thea sinensis</name>
    <dbReference type="NCBI Taxonomy" id="4442"/>
    <lineage>
        <taxon>Eukaryota</taxon>
        <taxon>Viridiplantae</taxon>
        <taxon>Streptophyta</taxon>
        <taxon>Embryophyta</taxon>
        <taxon>Tracheophyta</taxon>
        <taxon>Spermatophyta</taxon>
        <taxon>Magnoliopsida</taxon>
        <taxon>eudicotyledons</taxon>
        <taxon>Gunneridae</taxon>
        <taxon>Pentapetalae</taxon>
        <taxon>asterids</taxon>
        <taxon>Ericales</taxon>
        <taxon>Theaceae</taxon>
        <taxon>Camellia</taxon>
    </lineage>
</organism>
<dbReference type="SUPFAM" id="SSF75632">
    <property type="entry name" value="Cullin homology domain"/>
    <property type="match status" value="1"/>
</dbReference>
<dbReference type="GO" id="GO:0031625">
    <property type="term" value="F:ubiquitin protein ligase binding"/>
    <property type="evidence" value="ECO:0007669"/>
    <property type="project" value="InterPro"/>
</dbReference>